<gene>
    <name evidence="3" type="ORF">B1207_07545</name>
</gene>
<dbReference type="InterPro" id="IPR011646">
    <property type="entry name" value="KAP_P-loop"/>
</dbReference>
<sequence>MTSKNIKKESSFDEDDFDRKKVSIKLIELLIRDIDISPIVINGEWGTGKTIFCKKTTDLIEKNYKDVIECTYIDAFSADHANEPLLTIIAAIAKLINKSPRKQEFLKAAKAVACYSIKAFGKAGISWMLRTDTNNLTGEILDVVKTATADSIDYLLDKLIIEHEKVEENIDSLKKILLGITETKPLIIFVDELDRCKPTFAVSMLEIIKHVFDIPGIKFVLISNFKQLMASIKNCYGNEVNAHQYLEKFIKYSFELPAVVKVGPNSTYVSCLHANNLISNNELFNSGIWKHSLEFIKQLIEQNGLSLREVETFIRYCSIYIIMSEGSPNRFSIMFVLTIFLIFIYAYVPSIKEKIQKRKITAADLCQLLGITEYLKSENIPGVSHSQALSAYIIITFNDGSIENFDFEDTDALDNWNRHLNQRITSGEHALSNFFKYADQEFNKLMFKI</sequence>
<feature type="transmembrane region" description="Helical" evidence="1">
    <location>
        <begin position="331"/>
        <end position="348"/>
    </location>
</feature>
<keyword evidence="1" id="KW-0472">Membrane</keyword>
<dbReference type="AlphaFoldDB" id="A0A364LJG5"/>
<dbReference type="Proteomes" id="UP000249458">
    <property type="component" value="Unassembled WGS sequence"/>
</dbReference>
<proteinExistence type="predicted"/>
<dbReference type="EMBL" id="MVJN01000005">
    <property type="protein sequence ID" value="RAP36650.1"/>
    <property type="molecule type" value="Genomic_DNA"/>
</dbReference>
<name>A0A364LJG5_9GAMM</name>
<dbReference type="SUPFAM" id="SSF52540">
    <property type="entry name" value="P-loop containing nucleoside triphosphate hydrolases"/>
    <property type="match status" value="1"/>
</dbReference>
<organism evidence="3 4">
    <name type="scientific">Legionella quinlivanii</name>
    <dbReference type="NCBI Taxonomy" id="45073"/>
    <lineage>
        <taxon>Bacteria</taxon>
        <taxon>Pseudomonadati</taxon>
        <taxon>Pseudomonadota</taxon>
        <taxon>Gammaproteobacteria</taxon>
        <taxon>Legionellales</taxon>
        <taxon>Legionellaceae</taxon>
        <taxon>Legionella</taxon>
    </lineage>
</organism>
<dbReference type="RefSeq" id="WP_112219381.1">
    <property type="nucleotide sequence ID" value="NZ_MVJN01000005.1"/>
</dbReference>
<evidence type="ECO:0000313" key="4">
    <source>
        <dbReference type="Proteomes" id="UP000249458"/>
    </source>
</evidence>
<evidence type="ECO:0000313" key="3">
    <source>
        <dbReference type="EMBL" id="RAP36650.1"/>
    </source>
</evidence>
<comment type="caution">
    <text evidence="3">The sequence shown here is derived from an EMBL/GenBank/DDBJ whole genome shotgun (WGS) entry which is preliminary data.</text>
</comment>
<reference evidence="3 4" key="1">
    <citation type="submission" date="2017-02" db="EMBL/GenBank/DDBJ databases">
        <title>Legionella quilivanii strain from human: case report and whole genome sequencing analysis.</title>
        <authorList>
            <person name="Lalancette C."/>
            <person name="Leduc J.-M."/>
            <person name="Levesque S."/>
            <person name="Fournier E."/>
            <person name="Saoud J."/>
            <person name="Faucher S.P."/>
            <person name="Bernard K."/>
            <person name="Martineau C."/>
            <person name="Longtin J."/>
        </authorList>
    </citation>
    <scope>NUCLEOTIDE SEQUENCE [LARGE SCALE GENOMIC DNA]</scope>
    <source>
        <strain evidence="3 4">ID143958</strain>
    </source>
</reference>
<evidence type="ECO:0000256" key="1">
    <source>
        <dbReference type="SAM" id="Phobius"/>
    </source>
</evidence>
<protein>
    <recommendedName>
        <fullName evidence="2">KAP NTPase domain-containing protein</fullName>
    </recommendedName>
</protein>
<feature type="domain" description="KAP NTPase" evidence="2">
    <location>
        <begin position="35"/>
        <end position="315"/>
    </location>
</feature>
<accession>A0A364LJG5</accession>
<dbReference type="InterPro" id="IPR027417">
    <property type="entry name" value="P-loop_NTPase"/>
</dbReference>
<dbReference type="Pfam" id="PF07693">
    <property type="entry name" value="KAP_NTPase"/>
    <property type="match status" value="1"/>
</dbReference>
<dbReference type="Gene3D" id="3.40.50.300">
    <property type="entry name" value="P-loop containing nucleotide triphosphate hydrolases"/>
    <property type="match status" value="1"/>
</dbReference>
<keyword evidence="1" id="KW-1133">Transmembrane helix</keyword>
<keyword evidence="1" id="KW-0812">Transmembrane</keyword>
<evidence type="ECO:0000259" key="2">
    <source>
        <dbReference type="Pfam" id="PF07693"/>
    </source>
</evidence>